<dbReference type="Proteomes" id="UP000005755">
    <property type="component" value="Unassembled WGS sequence"/>
</dbReference>
<dbReference type="Proteomes" id="UP000006036">
    <property type="component" value="Chromosome 1"/>
</dbReference>
<organism evidence="1 4">
    <name type="scientific">Helicobacter cinaedi CCUG 18818 = ATCC BAA-847</name>
    <dbReference type="NCBI Taxonomy" id="537971"/>
    <lineage>
        <taxon>Bacteria</taxon>
        <taxon>Pseudomonadati</taxon>
        <taxon>Campylobacterota</taxon>
        <taxon>Epsilonproteobacteria</taxon>
        <taxon>Campylobacterales</taxon>
        <taxon>Helicobacteraceae</taxon>
        <taxon>Helicobacter</taxon>
    </lineage>
</organism>
<evidence type="ECO:0000313" key="4">
    <source>
        <dbReference type="Proteomes" id="UP000006036"/>
    </source>
</evidence>
<reference evidence="1 4" key="2">
    <citation type="journal article" date="2012" name="J. Bacteriol.">
        <title>Complete Genome Sequence of Helicobacter cinaedi Type Strain ATCC BAA-847.</title>
        <authorList>
            <person name="Miyoshi-Akiyama T."/>
            <person name="Takeshita N."/>
            <person name="Ohmagari N."/>
            <person name="Kirikae T."/>
        </authorList>
    </citation>
    <scope>NUCLEOTIDE SEQUENCE [LARGE SCALE GENOMIC DNA]</scope>
    <source>
        <strain evidence="1 4">ATCC BAA-847</strain>
    </source>
</reference>
<evidence type="ECO:0000313" key="3">
    <source>
        <dbReference type="Proteomes" id="UP000005755"/>
    </source>
</evidence>
<sequence length="93" mass="11150">MSLLFFTKTTILNANNGMIDKANLKFAKTYDKQDTNRKNPDYTNACLNLYDSQELMQEIARILDQIYLDDAMFSKEYKKRYKDTMQKYRKHCK</sequence>
<evidence type="ECO:0000313" key="1">
    <source>
        <dbReference type="EMBL" id="BAM32793.1"/>
    </source>
</evidence>
<dbReference type="AlphaFoldDB" id="A0AAI8MNF1"/>
<reference evidence="3" key="4">
    <citation type="journal article" date="2014" name="Genome Announc.">
        <title>Draft genome sequences of six enterohepatic helicobacter species isolated from humans and one from rhesus macaques.</title>
        <authorList>
            <person name="Shen Z."/>
            <person name="Sheh A."/>
            <person name="Young S.K."/>
            <person name="Abouelliel A."/>
            <person name="Ward D.V."/>
            <person name="Earl A.M."/>
            <person name="Fox J.G."/>
        </authorList>
    </citation>
    <scope>NUCLEOTIDE SEQUENCE [LARGE SCALE GENOMIC DNA]</scope>
    <source>
        <strain evidence="3">CCUG 18818</strain>
    </source>
</reference>
<evidence type="ECO:0000313" key="2">
    <source>
        <dbReference type="EMBL" id="EFR47635.1"/>
    </source>
</evidence>
<keyword evidence="3" id="KW-1185">Reference proteome</keyword>
<proteinExistence type="predicted"/>
<dbReference type="KEGG" id="hcb:HCBAA847_1563"/>
<name>A0AAI8MNF1_9HELI</name>
<protein>
    <submittedName>
        <fullName evidence="1">Uncharacterized protein</fullName>
    </submittedName>
</protein>
<accession>A0AAI8MNF1</accession>
<reference evidence="1" key="3">
    <citation type="submission" date="2012-07" db="EMBL/GenBank/DDBJ databases">
        <authorList>
            <person name="Akiyama T."/>
            <person name="Takeshita N."/>
            <person name="Ohmagari N."/>
            <person name="Kirikae T."/>
        </authorList>
    </citation>
    <scope>NUCLEOTIDE SEQUENCE</scope>
    <source>
        <strain evidence="1">ATCC BAA-847</strain>
    </source>
</reference>
<reference evidence="2" key="1">
    <citation type="submission" date="2008-08" db="EMBL/GenBank/DDBJ databases">
        <title>Annotation of Helicobacter cinaedi strain CCUG 18818.</title>
        <authorList>
            <consortium name="The Broad Institute Genome Sequencing Platform"/>
            <person name="Fox J.G."/>
            <person name="Shen Z."/>
            <person name="Charoenlap N."/>
            <person name="Schauer D.B."/>
            <person name="Ward D."/>
            <person name="Mehta T."/>
            <person name="Young S."/>
            <person name="Jaffe D."/>
            <person name="Gnerre S."/>
            <person name="Berlin A."/>
            <person name="Heiman D."/>
            <person name="Hepburn T."/>
            <person name="Shea T."/>
            <person name="Sykes S."/>
            <person name="Alvarado L."/>
            <person name="Kodira C."/>
            <person name="Borodovsky M."/>
            <person name="Lander E."/>
            <person name="Galagan J."/>
            <person name="Nusbaum C."/>
            <person name="Birren B."/>
        </authorList>
    </citation>
    <scope>NUCLEOTIDE SEQUENCE</scope>
    <source>
        <strain evidence="2">CCUG 18818</strain>
    </source>
</reference>
<gene>
    <name evidence="1" type="ORF">HCBAA847_1563</name>
    <name evidence="2" type="ORF">HCCG_02184</name>
</gene>
<dbReference type="EMBL" id="AP012492">
    <property type="protein sequence ID" value="BAM32793.1"/>
    <property type="molecule type" value="Genomic_DNA"/>
</dbReference>
<dbReference type="EMBL" id="DS990395">
    <property type="protein sequence ID" value="EFR47635.1"/>
    <property type="molecule type" value="Genomic_DNA"/>
</dbReference>